<dbReference type="GO" id="GO:0004515">
    <property type="term" value="F:nicotinate-nucleotide adenylyltransferase activity"/>
    <property type="evidence" value="ECO:0007669"/>
    <property type="project" value="UniProtKB-UniRule"/>
</dbReference>
<comment type="function">
    <text evidence="1 10">Catalyzes the reversible adenylation of nicotinate mononucleotide (NaMN) to nicotinic acid adenine dinucleotide (NaAD).</text>
</comment>
<dbReference type="InterPro" id="IPR014729">
    <property type="entry name" value="Rossmann-like_a/b/a_fold"/>
</dbReference>
<dbReference type="PANTHER" id="PTHR39321:SF3">
    <property type="entry name" value="PHOSPHOPANTETHEINE ADENYLYLTRANSFERASE"/>
    <property type="match status" value="1"/>
</dbReference>
<dbReference type="Proteomes" id="UP000003806">
    <property type="component" value="Chromosome"/>
</dbReference>
<dbReference type="SUPFAM" id="SSF52374">
    <property type="entry name" value="Nucleotidylyl transferase"/>
    <property type="match status" value="1"/>
</dbReference>
<keyword evidence="13" id="KW-1185">Reference proteome</keyword>
<keyword evidence="3 10" id="KW-0662">Pyridine nucleotide biosynthesis</keyword>
<dbReference type="NCBIfam" id="NF000840">
    <property type="entry name" value="PRK00071.1-3"/>
    <property type="match status" value="1"/>
</dbReference>
<dbReference type="NCBIfam" id="TIGR00482">
    <property type="entry name" value="nicotinate (nicotinamide) nucleotide adenylyltransferase"/>
    <property type="match status" value="1"/>
</dbReference>
<dbReference type="STRING" id="885272.JonanDRAFT_0722"/>
<evidence type="ECO:0000256" key="2">
    <source>
        <dbReference type="ARBA" id="ARBA00005019"/>
    </source>
</evidence>
<dbReference type="Gene3D" id="3.40.50.620">
    <property type="entry name" value="HUPs"/>
    <property type="match status" value="1"/>
</dbReference>
<dbReference type="GO" id="GO:0009435">
    <property type="term" value="P:NAD+ biosynthetic process"/>
    <property type="evidence" value="ECO:0007669"/>
    <property type="project" value="UniProtKB-UniRule"/>
</dbReference>
<protein>
    <recommendedName>
        <fullName evidence="10">Probable nicotinate-nucleotide adenylyltransferase</fullName>
        <ecNumber evidence="10">2.7.7.18</ecNumber>
    </recommendedName>
    <alternativeName>
        <fullName evidence="10">Deamido-NAD(+) diphosphorylase</fullName>
    </alternativeName>
    <alternativeName>
        <fullName evidence="10">Deamido-NAD(+) pyrophosphorylase</fullName>
    </alternativeName>
    <alternativeName>
        <fullName evidence="10">Nicotinate mononucleotide adenylyltransferase</fullName>
        <shortName evidence="10">NaMN adenylyltransferase</shortName>
    </alternativeName>
</protein>
<keyword evidence="7 10" id="KW-0067">ATP-binding</keyword>
<accession>H0UK99</accession>
<reference evidence="12 13" key="1">
    <citation type="submission" date="2011-11" db="EMBL/GenBank/DDBJ databases">
        <title>The Noncontiguous Finished genome of Jonquetella anthropi DSM 22815.</title>
        <authorList>
            <consortium name="US DOE Joint Genome Institute (JGI-PGF)"/>
            <person name="Lucas S."/>
            <person name="Copeland A."/>
            <person name="Lapidus A."/>
            <person name="Glavina del Rio T."/>
            <person name="Dalin E."/>
            <person name="Tice H."/>
            <person name="Bruce D."/>
            <person name="Goodwin L."/>
            <person name="Pitluck S."/>
            <person name="Peters L."/>
            <person name="Mikhailova N."/>
            <person name="Held B."/>
            <person name="Kyrpides N."/>
            <person name="Mavromatis K."/>
            <person name="Ivanova N."/>
            <person name="Markowitz V."/>
            <person name="Cheng J.-F."/>
            <person name="Hugenholtz P."/>
            <person name="Woyke T."/>
            <person name="Wu D."/>
            <person name="Gronow S."/>
            <person name="Wellnitz S."/>
            <person name="Brambilla E."/>
            <person name="Klenk H.-P."/>
            <person name="Eisen J.A."/>
        </authorList>
    </citation>
    <scope>NUCLEOTIDE SEQUENCE [LARGE SCALE GENOMIC DNA]</scope>
    <source>
        <strain evidence="12 13">DSM 22815</strain>
    </source>
</reference>
<evidence type="ECO:0000256" key="4">
    <source>
        <dbReference type="ARBA" id="ARBA00022679"/>
    </source>
</evidence>
<evidence type="ECO:0000256" key="6">
    <source>
        <dbReference type="ARBA" id="ARBA00022741"/>
    </source>
</evidence>
<proteinExistence type="inferred from homology"/>
<keyword evidence="4 10" id="KW-0808">Transferase</keyword>
<dbReference type="PANTHER" id="PTHR39321">
    <property type="entry name" value="NICOTINATE-NUCLEOTIDE ADENYLYLTRANSFERASE-RELATED"/>
    <property type="match status" value="1"/>
</dbReference>
<evidence type="ECO:0000256" key="7">
    <source>
        <dbReference type="ARBA" id="ARBA00022840"/>
    </source>
</evidence>
<dbReference type="AlphaFoldDB" id="H0UK99"/>
<keyword evidence="5 10" id="KW-0548">Nucleotidyltransferase</keyword>
<dbReference type="eggNOG" id="COG1057">
    <property type="taxonomic scope" value="Bacteria"/>
</dbReference>
<sequence length="221" mass="25261">MNIEELIQRSDDGKTRRVGIMGGTFDPIHNAHLLVAQEALTALTLDGVIFVPTGDSYHKHNRHVSSAEDRYMMTFLATLDNPDFAVSRLEIDRDGPTHTVDTLREMRYWFPSGKVEFYFITGIDAVMTMDSWAEAEELPNLCRVVAVNRPGFAGENYRFENLSERLRQSIVQIEIPLMSISSTDVRRRVSQKRTVRYLIPRAVEQYIAKRKLYCEDSGEGA</sequence>
<evidence type="ECO:0000256" key="10">
    <source>
        <dbReference type="HAMAP-Rule" id="MF_00244"/>
    </source>
</evidence>
<evidence type="ECO:0000256" key="1">
    <source>
        <dbReference type="ARBA" id="ARBA00002324"/>
    </source>
</evidence>
<gene>
    <name evidence="10" type="primary">nadD</name>
    <name evidence="12" type="ORF">JonanDRAFT_0722</name>
</gene>
<name>H0UK99_9BACT</name>
<dbReference type="HOGENOM" id="CLU_069765_1_1_0"/>
<dbReference type="InterPro" id="IPR005248">
    <property type="entry name" value="NadD/NMNAT"/>
</dbReference>
<comment type="similarity">
    <text evidence="10">Belongs to the NadD family.</text>
</comment>
<evidence type="ECO:0000256" key="9">
    <source>
        <dbReference type="ARBA" id="ARBA00048721"/>
    </source>
</evidence>
<comment type="pathway">
    <text evidence="2 10">Cofactor biosynthesis; NAD(+) biosynthesis; deamido-NAD(+) from nicotinate D-ribonucleotide: step 1/1.</text>
</comment>
<dbReference type="RefSeq" id="WP_008522810.1">
    <property type="nucleotide sequence ID" value="NZ_CM001376.1"/>
</dbReference>
<keyword evidence="6 10" id="KW-0547">Nucleotide-binding</keyword>
<dbReference type="EC" id="2.7.7.18" evidence="10"/>
<dbReference type="GO" id="GO:0005524">
    <property type="term" value="F:ATP binding"/>
    <property type="evidence" value="ECO:0007669"/>
    <property type="project" value="UniProtKB-KW"/>
</dbReference>
<evidence type="ECO:0000256" key="5">
    <source>
        <dbReference type="ARBA" id="ARBA00022695"/>
    </source>
</evidence>
<feature type="domain" description="Cytidyltransferase-like" evidence="11">
    <location>
        <begin position="20"/>
        <end position="188"/>
    </location>
</feature>
<dbReference type="HAMAP" id="MF_00244">
    <property type="entry name" value="NaMN_adenylyltr"/>
    <property type="match status" value="1"/>
</dbReference>
<dbReference type="UniPathway" id="UPA00253">
    <property type="reaction ID" value="UER00332"/>
</dbReference>
<evidence type="ECO:0000256" key="3">
    <source>
        <dbReference type="ARBA" id="ARBA00022642"/>
    </source>
</evidence>
<evidence type="ECO:0000313" key="12">
    <source>
        <dbReference type="EMBL" id="EHM13108.1"/>
    </source>
</evidence>
<dbReference type="NCBIfam" id="TIGR00125">
    <property type="entry name" value="cyt_tran_rel"/>
    <property type="match status" value="1"/>
</dbReference>
<keyword evidence="8 10" id="KW-0520">NAD</keyword>
<evidence type="ECO:0000313" key="13">
    <source>
        <dbReference type="Proteomes" id="UP000003806"/>
    </source>
</evidence>
<comment type="catalytic activity">
    <reaction evidence="9 10">
        <text>nicotinate beta-D-ribonucleotide + ATP + H(+) = deamido-NAD(+) + diphosphate</text>
        <dbReference type="Rhea" id="RHEA:22860"/>
        <dbReference type="ChEBI" id="CHEBI:15378"/>
        <dbReference type="ChEBI" id="CHEBI:30616"/>
        <dbReference type="ChEBI" id="CHEBI:33019"/>
        <dbReference type="ChEBI" id="CHEBI:57502"/>
        <dbReference type="ChEBI" id="CHEBI:58437"/>
        <dbReference type="EC" id="2.7.7.18"/>
    </reaction>
</comment>
<dbReference type="OrthoDB" id="5295945at2"/>
<dbReference type="InterPro" id="IPR004821">
    <property type="entry name" value="Cyt_trans-like"/>
</dbReference>
<dbReference type="Pfam" id="PF01467">
    <property type="entry name" value="CTP_transf_like"/>
    <property type="match status" value="1"/>
</dbReference>
<evidence type="ECO:0000259" key="11">
    <source>
        <dbReference type="Pfam" id="PF01467"/>
    </source>
</evidence>
<dbReference type="EMBL" id="CM001376">
    <property type="protein sequence ID" value="EHM13108.1"/>
    <property type="molecule type" value="Genomic_DNA"/>
</dbReference>
<evidence type="ECO:0000256" key="8">
    <source>
        <dbReference type="ARBA" id="ARBA00023027"/>
    </source>
</evidence>
<dbReference type="CDD" id="cd02165">
    <property type="entry name" value="NMNAT"/>
    <property type="match status" value="1"/>
</dbReference>
<organism evidence="12 13">
    <name type="scientific">Jonquetella anthropi DSM 22815</name>
    <dbReference type="NCBI Taxonomy" id="885272"/>
    <lineage>
        <taxon>Bacteria</taxon>
        <taxon>Thermotogati</taxon>
        <taxon>Synergistota</taxon>
        <taxon>Synergistia</taxon>
        <taxon>Synergistales</taxon>
        <taxon>Dethiosulfovibrionaceae</taxon>
        <taxon>Jonquetella</taxon>
    </lineage>
</organism>